<dbReference type="GO" id="GO:0016301">
    <property type="term" value="F:kinase activity"/>
    <property type="evidence" value="ECO:0007669"/>
    <property type="project" value="UniProtKB-KW"/>
</dbReference>
<keyword evidence="1" id="KW-0675">Receptor</keyword>
<reference evidence="1" key="1">
    <citation type="submission" date="2022-05" db="EMBL/GenBank/DDBJ databases">
        <title>The Musa troglodytarum L. genome provides insights into the mechanism of non-climacteric behaviour and enrichment of carotenoids.</title>
        <authorList>
            <person name="Wang J."/>
        </authorList>
    </citation>
    <scope>NUCLEOTIDE SEQUENCE</scope>
    <source>
        <tissue evidence="1">Leaf</tissue>
    </source>
</reference>
<accession>A0A9E7HA29</accession>
<evidence type="ECO:0000313" key="2">
    <source>
        <dbReference type="Proteomes" id="UP001055439"/>
    </source>
</evidence>
<gene>
    <name evidence="1" type="ORF">MUK42_13281</name>
</gene>
<keyword evidence="1" id="KW-0808">Transferase</keyword>
<protein>
    <submittedName>
        <fullName evidence="1">LRR receptor-like serine threonine-protein kinase</fullName>
    </submittedName>
</protein>
<keyword evidence="2" id="KW-1185">Reference proteome</keyword>
<keyword evidence="1" id="KW-0418">Kinase</keyword>
<evidence type="ECO:0000313" key="1">
    <source>
        <dbReference type="EMBL" id="URE29410.1"/>
    </source>
</evidence>
<name>A0A9E7HA29_9LILI</name>
<proteinExistence type="predicted"/>
<dbReference type="Proteomes" id="UP001055439">
    <property type="component" value="Chromosome 8"/>
</dbReference>
<sequence>MWSWTRGQSSSLVLGYVYRNNQCCPDIEEQEVVINCSTHQCQRLELTNIKKFNVVQQKHLVLQPPSKQKCEYTTGFHLGHDGLLIHVHEVPWSDGAVIDLITITEEAIADGVASIQAVEDLIERLQPAAELHHPSPQDRVLSLHGKKVLCGETQGCQDLAVLLPQLAYLCREIIQMLLLAHP</sequence>
<organism evidence="1 2">
    <name type="scientific">Musa troglodytarum</name>
    <name type="common">fe'i banana</name>
    <dbReference type="NCBI Taxonomy" id="320322"/>
    <lineage>
        <taxon>Eukaryota</taxon>
        <taxon>Viridiplantae</taxon>
        <taxon>Streptophyta</taxon>
        <taxon>Embryophyta</taxon>
        <taxon>Tracheophyta</taxon>
        <taxon>Spermatophyta</taxon>
        <taxon>Magnoliopsida</taxon>
        <taxon>Liliopsida</taxon>
        <taxon>Zingiberales</taxon>
        <taxon>Musaceae</taxon>
        <taxon>Musa</taxon>
    </lineage>
</organism>
<dbReference type="AlphaFoldDB" id="A0A9E7HA29"/>
<dbReference type="EMBL" id="CP097510">
    <property type="protein sequence ID" value="URE29410.1"/>
    <property type="molecule type" value="Genomic_DNA"/>
</dbReference>